<dbReference type="EMBL" id="BMIK01000004">
    <property type="protein sequence ID" value="GGC25662.1"/>
    <property type="molecule type" value="Genomic_DNA"/>
</dbReference>
<sequence length="214" mass="24069">MGKIEEGINGPFRGKTGSVIGSSWRKINYIKGLPRKIKRKPSPRQALQRAKFVLLNQFFDPVANLLEIGFNQYTSKATGRNVAFSVNFDHAFVNEGENVALNYPALQFSQGSLFPAGDEKAWLEGDTLHVTWDPHTYGMGRSMDDKAFLVLYDETDAYFIGGYEALRLDGGIQATDDELASRSHKFHLWLFFADKAHKQVSKTVYIPIENGESE</sequence>
<dbReference type="Pfam" id="PF19781">
    <property type="entry name" value="DUF6266"/>
    <property type="match status" value="1"/>
</dbReference>
<organism evidence="1 2">
    <name type="scientific">Parapedobacter defluvii</name>
    <dbReference type="NCBI Taxonomy" id="2045106"/>
    <lineage>
        <taxon>Bacteria</taxon>
        <taxon>Pseudomonadati</taxon>
        <taxon>Bacteroidota</taxon>
        <taxon>Sphingobacteriia</taxon>
        <taxon>Sphingobacteriales</taxon>
        <taxon>Sphingobacteriaceae</taxon>
        <taxon>Parapedobacter</taxon>
    </lineage>
</organism>
<dbReference type="Proteomes" id="UP000597338">
    <property type="component" value="Unassembled WGS sequence"/>
</dbReference>
<proteinExistence type="predicted"/>
<dbReference type="InterPro" id="IPR046233">
    <property type="entry name" value="DUF6266"/>
</dbReference>
<accession>A0ABQ1LQU5</accession>
<evidence type="ECO:0000313" key="2">
    <source>
        <dbReference type="Proteomes" id="UP000597338"/>
    </source>
</evidence>
<evidence type="ECO:0000313" key="1">
    <source>
        <dbReference type="EMBL" id="GGC25662.1"/>
    </source>
</evidence>
<protein>
    <submittedName>
        <fullName evidence="1">Uncharacterized protein</fullName>
    </submittedName>
</protein>
<keyword evidence="2" id="KW-1185">Reference proteome</keyword>
<comment type="caution">
    <text evidence="1">The sequence shown here is derived from an EMBL/GenBank/DDBJ whole genome shotgun (WGS) entry which is preliminary data.</text>
</comment>
<dbReference type="RefSeq" id="WP_188749583.1">
    <property type="nucleotide sequence ID" value="NZ_BMIK01000004.1"/>
</dbReference>
<reference evidence="2" key="1">
    <citation type="journal article" date="2019" name="Int. J. Syst. Evol. Microbiol.">
        <title>The Global Catalogue of Microorganisms (GCM) 10K type strain sequencing project: providing services to taxonomists for standard genome sequencing and annotation.</title>
        <authorList>
            <consortium name="The Broad Institute Genomics Platform"/>
            <consortium name="The Broad Institute Genome Sequencing Center for Infectious Disease"/>
            <person name="Wu L."/>
            <person name="Ma J."/>
        </authorList>
    </citation>
    <scope>NUCLEOTIDE SEQUENCE [LARGE SCALE GENOMIC DNA]</scope>
    <source>
        <strain evidence="2">CGMCC 1.15342</strain>
    </source>
</reference>
<name>A0ABQ1LQU5_9SPHI</name>
<gene>
    <name evidence="1" type="ORF">GCM10011386_17050</name>
</gene>